<evidence type="ECO:0008006" key="4">
    <source>
        <dbReference type="Google" id="ProtNLM"/>
    </source>
</evidence>
<reference evidence="2 3" key="1">
    <citation type="submission" date="2019-06" db="EMBL/GenBank/DDBJ databases">
        <title>A chromosomal-level reference genome of Carpinus fangiana (Coryloideae, Betulaceae).</title>
        <authorList>
            <person name="Yang X."/>
            <person name="Wang Z."/>
            <person name="Zhang L."/>
            <person name="Hao G."/>
            <person name="Liu J."/>
            <person name="Yang Y."/>
        </authorList>
    </citation>
    <scope>NUCLEOTIDE SEQUENCE [LARGE SCALE GENOMIC DNA]</scope>
    <source>
        <strain evidence="2">Cfa_2016G</strain>
        <tissue evidence="2">Leaf</tissue>
    </source>
</reference>
<name>A0A5N6R6Y4_9ROSI</name>
<feature type="signal peptide" evidence="1">
    <location>
        <begin position="1"/>
        <end position="20"/>
    </location>
</feature>
<evidence type="ECO:0000313" key="3">
    <source>
        <dbReference type="Proteomes" id="UP000327013"/>
    </source>
</evidence>
<evidence type="ECO:0000313" key="2">
    <source>
        <dbReference type="EMBL" id="KAE8056752.1"/>
    </source>
</evidence>
<gene>
    <name evidence="2" type="ORF">FH972_013495</name>
</gene>
<evidence type="ECO:0000256" key="1">
    <source>
        <dbReference type="SAM" id="SignalP"/>
    </source>
</evidence>
<accession>A0A5N6R6Y4</accession>
<feature type="chain" id="PRO_5024276482" description="Secreted protein" evidence="1">
    <location>
        <begin position="21"/>
        <end position="59"/>
    </location>
</feature>
<sequence>MLLLLLLLFFCDSINKVGDGLLVLPIVGGDAASAAALGGRGTVVEVAVAAPIGAVVRGA</sequence>
<protein>
    <recommendedName>
        <fullName evidence="4">Secreted protein</fullName>
    </recommendedName>
</protein>
<keyword evidence="3" id="KW-1185">Reference proteome</keyword>
<dbReference type="Proteomes" id="UP000327013">
    <property type="component" value="Chromosome 5"/>
</dbReference>
<organism evidence="2 3">
    <name type="scientific">Carpinus fangiana</name>
    <dbReference type="NCBI Taxonomy" id="176857"/>
    <lineage>
        <taxon>Eukaryota</taxon>
        <taxon>Viridiplantae</taxon>
        <taxon>Streptophyta</taxon>
        <taxon>Embryophyta</taxon>
        <taxon>Tracheophyta</taxon>
        <taxon>Spermatophyta</taxon>
        <taxon>Magnoliopsida</taxon>
        <taxon>eudicotyledons</taxon>
        <taxon>Gunneridae</taxon>
        <taxon>Pentapetalae</taxon>
        <taxon>rosids</taxon>
        <taxon>fabids</taxon>
        <taxon>Fagales</taxon>
        <taxon>Betulaceae</taxon>
        <taxon>Carpinus</taxon>
    </lineage>
</organism>
<dbReference type="EMBL" id="CM017325">
    <property type="protein sequence ID" value="KAE8056752.1"/>
    <property type="molecule type" value="Genomic_DNA"/>
</dbReference>
<keyword evidence="1" id="KW-0732">Signal</keyword>
<dbReference type="AlphaFoldDB" id="A0A5N6R6Y4"/>
<proteinExistence type="predicted"/>